<feature type="compositionally biased region" description="Low complexity" evidence="1">
    <location>
        <begin position="80"/>
        <end position="97"/>
    </location>
</feature>
<feature type="compositionally biased region" description="Basic and acidic residues" evidence="1">
    <location>
        <begin position="356"/>
        <end position="375"/>
    </location>
</feature>
<feature type="region of interest" description="Disordered" evidence="1">
    <location>
        <begin position="65"/>
        <end position="97"/>
    </location>
</feature>
<dbReference type="Proteomes" id="UP000708208">
    <property type="component" value="Unassembled WGS sequence"/>
</dbReference>
<evidence type="ECO:0000313" key="3">
    <source>
        <dbReference type="Proteomes" id="UP000708208"/>
    </source>
</evidence>
<feature type="region of interest" description="Disordered" evidence="1">
    <location>
        <begin position="158"/>
        <end position="208"/>
    </location>
</feature>
<comment type="caution">
    <text evidence="2">The sequence shown here is derived from an EMBL/GenBank/DDBJ whole genome shotgun (WGS) entry which is preliminary data.</text>
</comment>
<dbReference type="AlphaFoldDB" id="A0A8J2PBQ1"/>
<name>A0A8J2PBQ1_9HEXA</name>
<evidence type="ECO:0000313" key="2">
    <source>
        <dbReference type="EMBL" id="CAG7816897.1"/>
    </source>
</evidence>
<keyword evidence="3" id="KW-1185">Reference proteome</keyword>
<feature type="compositionally biased region" description="Polar residues" evidence="1">
    <location>
        <begin position="158"/>
        <end position="178"/>
    </location>
</feature>
<organism evidence="2 3">
    <name type="scientific">Allacma fusca</name>
    <dbReference type="NCBI Taxonomy" id="39272"/>
    <lineage>
        <taxon>Eukaryota</taxon>
        <taxon>Metazoa</taxon>
        <taxon>Ecdysozoa</taxon>
        <taxon>Arthropoda</taxon>
        <taxon>Hexapoda</taxon>
        <taxon>Collembola</taxon>
        <taxon>Symphypleona</taxon>
        <taxon>Sminthuridae</taxon>
        <taxon>Allacma</taxon>
    </lineage>
</organism>
<feature type="compositionally biased region" description="Basic and acidic residues" evidence="1">
    <location>
        <begin position="199"/>
        <end position="208"/>
    </location>
</feature>
<proteinExistence type="predicted"/>
<feature type="compositionally biased region" description="Basic and acidic residues" evidence="1">
    <location>
        <begin position="420"/>
        <end position="452"/>
    </location>
</feature>
<feature type="region of interest" description="Disordered" evidence="1">
    <location>
        <begin position="279"/>
        <end position="468"/>
    </location>
</feature>
<protein>
    <submittedName>
        <fullName evidence="2">Uncharacterized protein</fullName>
    </submittedName>
</protein>
<gene>
    <name evidence="2" type="ORF">AFUS01_LOCUS27491</name>
</gene>
<feature type="compositionally biased region" description="Basic residues" evidence="1">
    <location>
        <begin position="386"/>
        <end position="406"/>
    </location>
</feature>
<feature type="compositionally biased region" description="Basic and acidic residues" evidence="1">
    <location>
        <begin position="341"/>
        <end position="350"/>
    </location>
</feature>
<evidence type="ECO:0000256" key="1">
    <source>
        <dbReference type="SAM" id="MobiDB-lite"/>
    </source>
</evidence>
<feature type="compositionally biased region" description="Basic residues" evidence="1">
    <location>
        <begin position="453"/>
        <end position="468"/>
    </location>
</feature>
<dbReference type="EMBL" id="CAJVCH010381026">
    <property type="protein sequence ID" value="CAG7816897.1"/>
    <property type="molecule type" value="Genomic_DNA"/>
</dbReference>
<reference evidence="2" key="1">
    <citation type="submission" date="2021-06" db="EMBL/GenBank/DDBJ databases">
        <authorList>
            <person name="Hodson N. C."/>
            <person name="Mongue J. A."/>
            <person name="Jaron S. K."/>
        </authorList>
    </citation>
    <scope>NUCLEOTIDE SEQUENCE</scope>
</reference>
<sequence length="468" mass="53616">MDTMRKLMFPISEENMSTRSERLSTYQNFYVNTNEDTSTSTSVASHIPPQLYNSRFQRSSFCKAGLQHPSTAPRRLSEASRSIGRSRGRSSLVPNVSNYLRSSSSSYASFFDSRSRSYRSNYPRASTEYREESNLRRLSDTYIYPQSSTRKTGTTFVKSRGISSSKPQTQTYDSSESPNDVVVARKEEVTTTESYQELPDQKSNHDHSSNLRYLNRVLYPARNSYVSISRPEKNDGVRIRNHVVELTPVDSRNFESSRRPDGSSYRGVKFVIQEVVPPSMTSHFHRQSSPRISNPRITDYSEHPRPGPSGRSTSDFSHYSDGHRSHYSGGPHVPHSGHTQHGHDGGSYREAHHHQSRETRYHPSRRDPSAQDRHHSSGNAPNIMPRSHHHHHSHQIPSGKTKHSFVTHKLQFHPNPEGVKQSEIDRILGERRGESNEIHRSKAKAHRSDKSRKLVISRKKTGRKRHQR</sequence>
<accession>A0A8J2PBQ1</accession>